<dbReference type="InterPro" id="IPR058582">
    <property type="entry name" value="KH_NusA_2nd"/>
</dbReference>
<evidence type="ECO:0000256" key="6">
    <source>
        <dbReference type="HAMAP-Rule" id="MF_00945"/>
    </source>
</evidence>
<dbReference type="Pfam" id="PF08529">
    <property type="entry name" value="NusA_N"/>
    <property type="match status" value="1"/>
</dbReference>
<reference evidence="8 9" key="1">
    <citation type="submission" date="2024-03" db="EMBL/GenBank/DDBJ databases">
        <authorList>
            <person name="Cao K."/>
        </authorList>
    </citation>
    <scope>NUCLEOTIDE SEQUENCE [LARGE SCALE GENOMIC DNA]</scope>
    <source>
        <strain evidence="8 9">MCCC 1K00696</strain>
    </source>
</reference>
<comment type="subcellular location">
    <subcellularLocation>
        <location evidence="6">Cytoplasm</location>
    </subcellularLocation>
</comment>
<comment type="similarity">
    <text evidence="6">Belongs to the NusA family.</text>
</comment>
<keyword evidence="4 6" id="KW-0805">Transcription regulation</keyword>
<evidence type="ECO:0000256" key="2">
    <source>
        <dbReference type="ARBA" id="ARBA00022490"/>
    </source>
</evidence>
<dbReference type="SUPFAM" id="SSF69705">
    <property type="entry name" value="Transcription factor NusA, N-terminal domain"/>
    <property type="match status" value="1"/>
</dbReference>
<dbReference type="NCBIfam" id="TIGR01953">
    <property type="entry name" value="NusA"/>
    <property type="match status" value="1"/>
</dbReference>
<evidence type="ECO:0000256" key="3">
    <source>
        <dbReference type="ARBA" id="ARBA00022884"/>
    </source>
</evidence>
<evidence type="ECO:0000313" key="8">
    <source>
        <dbReference type="EMBL" id="WYW55052.1"/>
    </source>
</evidence>
<dbReference type="RefSeq" id="WP_079737423.1">
    <property type="nucleotide sequence ID" value="NZ_CP150496.1"/>
</dbReference>
<dbReference type="InterPro" id="IPR025249">
    <property type="entry name" value="TF_NusA_KH_1st"/>
</dbReference>
<dbReference type="PANTHER" id="PTHR22648">
    <property type="entry name" value="TRANSCRIPTION TERMINATION FACTOR NUSA"/>
    <property type="match status" value="1"/>
</dbReference>
<dbReference type="Gene3D" id="2.40.50.140">
    <property type="entry name" value="Nucleic acid-binding proteins"/>
    <property type="match status" value="1"/>
</dbReference>
<dbReference type="CDD" id="cd02134">
    <property type="entry name" value="KH-II_NusA_rpt1"/>
    <property type="match status" value="1"/>
</dbReference>
<dbReference type="Gene3D" id="3.30.300.20">
    <property type="match status" value="2"/>
</dbReference>
<keyword evidence="3 6" id="KW-0694">RNA-binding</keyword>
<dbReference type="SUPFAM" id="SSF50249">
    <property type="entry name" value="Nucleic acid-binding proteins"/>
    <property type="match status" value="1"/>
</dbReference>
<dbReference type="EMBL" id="CP150496">
    <property type="protein sequence ID" value="WYW55052.1"/>
    <property type="molecule type" value="Genomic_DNA"/>
</dbReference>
<evidence type="ECO:0000313" key="9">
    <source>
        <dbReference type="Proteomes" id="UP001491088"/>
    </source>
</evidence>
<dbReference type="PROSITE" id="PS50084">
    <property type="entry name" value="KH_TYPE_1"/>
    <property type="match status" value="1"/>
</dbReference>
<dbReference type="Pfam" id="PF13184">
    <property type="entry name" value="KH_NusA_1st"/>
    <property type="match status" value="1"/>
</dbReference>
<keyword evidence="1 6" id="KW-0806">Transcription termination</keyword>
<dbReference type="Proteomes" id="UP001491088">
    <property type="component" value="Chromosome"/>
</dbReference>
<keyword evidence="5 6" id="KW-0804">Transcription</keyword>
<evidence type="ECO:0000256" key="1">
    <source>
        <dbReference type="ARBA" id="ARBA00022472"/>
    </source>
</evidence>
<keyword evidence="6" id="KW-0889">Transcription antitermination</keyword>
<accession>A0ABZ2TTP0</accession>
<dbReference type="CDD" id="cd22529">
    <property type="entry name" value="KH-II_NusA_rpt2"/>
    <property type="match status" value="1"/>
</dbReference>
<dbReference type="InterPro" id="IPR015946">
    <property type="entry name" value="KH_dom-like_a/b"/>
</dbReference>
<dbReference type="InterPro" id="IPR009019">
    <property type="entry name" value="KH_sf_prok-type"/>
</dbReference>
<dbReference type="PANTHER" id="PTHR22648:SF0">
    <property type="entry name" value="TRANSCRIPTION TERMINATION_ANTITERMINATION PROTEIN NUSA"/>
    <property type="match status" value="1"/>
</dbReference>
<gene>
    <name evidence="6 8" type="primary">nusA</name>
    <name evidence="8" type="ORF">WG950_10985</name>
</gene>
<organism evidence="8 9">
    <name type="scientific">Polaribacter marinaquae</name>
    <dbReference type="NCBI Taxonomy" id="1642819"/>
    <lineage>
        <taxon>Bacteria</taxon>
        <taxon>Pseudomonadati</taxon>
        <taxon>Bacteroidota</taxon>
        <taxon>Flavobacteriia</taxon>
        <taxon>Flavobacteriales</taxon>
        <taxon>Flavobacteriaceae</taxon>
    </lineage>
</organism>
<protein>
    <recommendedName>
        <fullName evidence="6">Transcription termination/antitermination protein NusA</fullName>
    </recommendedName>
</protein>
<evidence type="ECO:0000256" key="4">
    <source>
        <dbReference type="ARBA" id="ARBA00023015"/>
    </source>
</evidence>
<dbReference type="InterPro" id="IPR010213">
    <property type="entry name" value="TF_NusA"/>
</dbReference>
<dbReference type="InterPro" id="IPR036555">
    <property type="entry name" value="NusA_N_sf"/>
</dbReference>
<dbReference type="InterPro" id="IPR013735">
    <property type="entry name" value="TF_NusA_N"/>
</dbReference>
<dbReference type="SMART" id="SM00322">
    <property type="entry name" value="KH"/>
    <property type="match status" value="2"/>
</dbReference>
<keyword evidence="2 6" id="KW-0963">Cytoplasm</keyword>
<dbReference type="HAMAP" id="MF_00945_B">
    <property type="entry name" value="NusA_B"/>
    <property type="match status" value="1"/>
</dbReference>
<dbReference type="Pfam" id="PF26594">
    <property type="entry name" value="KH_NusA_2nd"/>
    <property type="match status" value="1"/>
</dbReference>
<evidence type="ECO:0000259" key="7">
    <source>
        <dbReference type="SMART" id="SM00322"/>
    </source>
</evidence>
<feature type="domain" description="K Homology" evidence="7">
    <location>
        <begin position="233"/>
        <end position="306"/>
    </location>
</feature>
<evidence type="ECO:0000256" key="5">
    <source>
        <dbReference type="ARBA" id="ARBA00023163"/>
    </source>
</evidence>
<dbReference type="InterPro" id="IPR004087">
    <property type="entry name" value="KH_dom"/>
</dbReference>
<comment type="function">
    <text evidence="6">Participates in both transcription termination and antitermination.</text>
</comment>
<comment type="subunit">
    <text evidence="6">Monomer. Binds directly to the core enzyme of the DNA-dependent RNA polymerase and to nascent RNA.</text>
</comment>
<keyword evidence="9" id="KW-1185">Reference proteome</keyword>
<feature type="domain" description="K Homology" evidence="7">
    <location>
        <begin position="311"/>
        <end position="381"/>
    </location>
</feature>
<dbReference type="InterPro" id="IPR030842">
    <property type="entry name" value="TF_NusA_bacterial"/>
</dbReference>
<dbReference type="Gene3D" id="3.30.1480.10">
    <property type="entry name" value="NusA, N-terminal domain"/>
    <property type="match status" value="1"/>
</dbReference>
<dbReference type="SUPFAM" id="SSF54814">
    <property type="entry name" value="Prokaryotic type KH domain (KH-domain type II)"/>
    <property type="match status" value="2"/>
</dbReference>
<sequence>MENIALIDSFSEFKDNKSIDRVTLMSILEEVFRATLKRKFGSDDNFDIIINPDKGDLEIWRNRVVVADGFSEDDNEEIELAEARLIEPDFEIGEDVSEEVKLVDLGRRAILALRQNLISKIYEHDSTNIFKQFKDLEGDLYSAEVHHIRHNAIILLDDEGNEIVLPKSEQIRSDFFRKGDSVRGVIKAVELRGNKPAIILSRTSPAFLTKLFEQEIPEVFDGLITVEGVARIPGEKAKVAVDSYDDRIDPVGACVGVKGSRIHGIVRELGNENIDVINYTKNEQLFISRALSPAKVTSMEIEMYEEEKNGKKGRVNVLLKPEEVSKAIGRGGVNIRLASELTGYEIDVKREGLEEEDVELTEFGDEIEAWVIKEFKNIGLDTARSVLETSVQELVKRTDLEEETILDVQRILKEEFED</sequence>
<name>A0ABZ2TTP0_9FLAO</name>
<dbReference type="InterPro" id="IPR012340">
    <property type="entry name" value="NA-bd_OB-fold"/>
</dbReference>
<proteinExistence type="inferred from homology"/>